<dbReference type="Pfam" id="PF18724">
    <property type="entry name" value="ADDT"/>
    <property type="match status" value="1"/>
</dbReference>
<organism evidence="2">
    <name type="scientific">marine sediment metagenome</name>
    <dbReference type="NCBI Taxonomy" id="412755"/>
    <lineage>
        <taxon>unclassified sequences</taxon>
        <taxon>metagenomes</taxon>
        <taxon>ecological metagenomes</taxon>
    </lineage>
</organism>
<sequence length="371" mass="45738">MRDYNILDYRTERWKGFKDYYIKEMYSGDDPNCPALNYICDKFKLTEEQRYWIAFLYGTNYCVPTTYYIFMEFPDFENIDTEKLQLWWVKNKEKTYFQTDRAKVKNFDYFVRCVESYQDLVGKSQVKTFNNFFDIDDKQERYKEIYDFTNKIFYFGRFSLFNYLETVNNLTNLKMEPNGLDLKFAESARNGLCYVCNKDNFVTLHHKKPKEKINFRYLQEKLEKIIYELKQENPEIDINYWNVETVLCAYKKLFWNTRYLGYYIDRQMEDIIKMQNNVVHMNWEVLWEFRERFHHPQFLGEFNDWDGVREKNKYFVTTHGILDIKEFPKYKTYSSKVDLQSTKKPKLMSSLEYTKKRKIKKVESKKIWEYF</sequence>
<evidence type="ECO:0000259" key="1">
    <source>
        <dbReference type="Pfam" id="PF18724"/>
    </source>
</evidence>
<comment type="caution">
    <text evidence="2">The sequence shown here is derived from an EMBL/GenBank/DDBJ whole genome shotgun (WGS) entry which is preliminary data.</text>
</comment>
<protein>
    <recommendedName>
        <fullName evidence="1">Amino acid:DNA transferase domain-containing protein</fullName>
    </recommendedName>
</protein>
<evidence type="ECO:0000313" key="2">
    <source>
        <dbReference type="EMBL" id="KKN00219.1"/>
    </source>
</evidence>
<proteinExistence type="predicted"/>
<dbReference type="EMBL" id="LAZR01005401">
    <property type="protein sequence ID" value="KKN00219.1"/>
    <property type="molecule type" value="Genomic_DNA"/>
</dbReference>
<dbReference type="AlphaFoldDB" id="A0A0F9M3C1"/>
<reference evidence="2" key="1">
    <citation type="journal article" date="2015" name="Nature">
        <title>Complex archaea that bridge the gap between prokaryotes and eukaryotes.</title>
        <authorList>
            <person name="Spang A."/>
            <person name="Saw J.H."/>
            <person name="Jorgensen S.L."/>
            <person name="Zaremba-Niedzwiedzka K."/>
            <person name="Martijn J."/>
            <person name="Lind A.E."/>
            <person name="van Eijk R."/>
            <person name="Schleper C."/>
            <person name="Guy L."/>
            <person name="Ettema T.J."/>
        </authorList>
    </citation>
    <scope>NUCLEOTIDE SEQUENCE</scope>
</reference>
<accession>A0A0F9M3C1</accession>
<dbReference type="InterPro" id="IPR040741">
    <property type="entry name" value="ADDT"/>
</dbReference>
<feature type="domain" description="Amino acid:DNA transferase" evidence="1">
    <location>
        <begin position="48"/>
        <end position="254"/>
    </location>
</feature>
<gene>
    <name evidence="2" type="ORF">LCGC14_1139910</name>
</gene>
<name>A0A0F9M3C1_9ZZZZ</name>